<dbReference type="AlphaFoldDB" id="A0A6A6IXA3"/>
<gene>
    <name evidence="1" type="ORF">BU26DRAFT_500039</name>
</gene>
<sequence>MMRSVLRKYGRVRDTENELLWTTWPEQSLQLELSERDGRWFWNSQPAGESTIHAAIPRQLRCLDGRLEGIEKGTSTFNNMFHNDMPMIATLRERFYKRCEWELEKIIRPLLVDIKEIVETEVSLGLGGLPAAKNTSVDGTIQDIKDRLAATTSEFSRWPGADSTSALKVPTQTPYEVLVEACVWKCQNELVKHPPAQKDFDTVRKRLARSIRDELNVLNGHNPHNKDVYRPSTVVLCVRCGITGGTKPVARNDTSATKPVGALLKLIWDKRTPKNTPDPREYEEFSADGDAEKILKHLDAEFRPPRFMRQHVAGAIDQDTKRKGPCPTCRRVLGYIELEDHDEQPHQNPMPPGVCAECPVSFRCDAHEQDKVDIREGDALYRQIVQVVRARKRAQIATTLLSPTLGTKWRKLWRRWV</sequence>
<evidence type="ECO:0000313" key="1">
    <source>
        <dbReference type="EMBL" id="KAF2254250.1"/>
    </source>
</evidence>
<dbReference type="Proteomes" id="UP000800094">
    <property type="component" value="Unassembled WGS sequence"/>
</dbReference>
<dbReference type="RefSeq" id="XP_033689254.1">
    <property type="nucleotide sequence ID" value="XM_033826464.1"/>
</dbReference>
<dbReference type="EMBL" id="ML987190">
    <property type="protein sequence ID" value="KAF2254250.1"/>
    <property type="molecule type" value="Genomic_DNA"/>
</dbReference>
<name>A0A6A6IXA3_9PLEO</name>
<organism evidence="1 2">
    <name type="scientific">Trematosphaeria pertusa</name>
    <dbReference type="NCBI Taxonomy" id="390896"/>
    <lineage>
        <taxon>Eukaryota</taxon>
        <taxon>Fungi</taxon>
        <taxon>Dikarya</taxon>
        <taxon>Ascomycota</taxon>
        <taxon>Pezizomycotina</taxon>
        <taxon>Dothideomycetes</taxon>
        <taxon>Pleosporomycetidae</taxon>
        <taxon>Pleosporales</taxon>
        <taxon>Massarineae</taxon>
        <taxon>Trematosphaeriaceae</taxon>
        <taxon>Trematosphaeria</taxon>
    </lineage>
</organism>
<proteinExistence type="predicted"/>
<evidence type="ECO:0000313" key="2">
    <source>
        <dbReference type="Proteomes" id="UP000800094"/>
    </source>
</evidence>
<dbReference type="GeneID" id="54579794"/>
<keyword evidence="2" id="KW-1185">Reference proteome</keyword>
<accession>A0A6A6IXA3</accession>
<protein>
    <submittedName>
        <fullName evidence="1">Uncharacterized protein</fullName>
    </submittedName>
</protein>
<reference evidence="1" key="1">
    <citation type="journal article" date="2020" name="Stud. Mycol.">
        <title>101 Dothideomycetes genomes: a test case for predicting lifestyles and emergence of pathogens.</title>
        <authorList>
            <person name="Haridas S."/>
            <person name="Albert R."/>
            <person name="Binder M."/>
            <person name="Bloem J."/>
            <person name="Labutti K."/>
            <person name="Salamov A."/>
            <person name="Andreopoulos B."/>
            <person name="Baker S."/>
            <person name="Barry K."/>
            <person name="Bills G."/>
            <person name="Bluhm B."/>
            <person name="Cannon C."/>
            <person name="Castanera R."/>
            <person name="Culley D."/>
            <person name="Daum C."/>
            <person name="Ezra D."/>
            <person name="Gonzalez J."/>
            <person name="Henrissat B."/>
            <person name="Kuo A."/>
            <person name="Liang C."/>
            <person name="Lipzen A."/>
            <person name="Lutzoni F."/>
            <person name="Magnuson J."/>
            <person name="Mondo S."/>
            <person name="Nolan M."/>
            <person name="Ohm R."/>
            <person name="Pangilinan J."/>
            <person name="Park H.-J."/>
            <person name="Ramirez L."/>
            <person name="Alfaro M."/>
            <person name="Sun H."/>
            <person name="Tritt A."/>
            <person name="Yoshinaga Y."/>
            <person name="Zwiers L.-H."/>
            <person name="Turgeon B."/>
            <person name="Goodwin S."/>
            <person name="Spatafora J."/>
            <person name="Crous P."/>
            <person name="Grigoriev I."/>
        </authorList>
    </citation>
    <scope>NUCLEOTIDE SEQUENCE</scope>
    <source>
        <strain evidence="1">CBS 122368</strain>
    </source>
</reference>